<gene>
    <name evidence="2" type="ORF">IMCC3317_17930</name>
</gene>
<dbReference type="OrthoDB" id="583767at2"/>
<organism evidence="2 3">
    <name type="scientific">Kordia antarctica</name>
    <dbReference type="NCBI Taxonomy" id="1218801"/>
    <lineage>
        <taxon>Bacteria</taxon>
        <taxon>Pseudomonadati</taxon>
        <taxon>Bacteroidota</taxon>
        <taxon>Flavobacteriia</taxon>
        <taxon>Flavobacteriales</taxon>
        <taxon>Flavobacteriaceae</taxon>
        <taxon>Kordia</taxon>
    </lineage>
</organism>
<dbReference type="Gene3D" id="3.40.50.10140">
    <property type="entry name" value="Toll/interleukin-1 receptor homology (TIR) domain"/>
    <property type="match status" value="1"/>
</dbReference>
<dbReference type="InterPro" id="IPR000157">
    <property type="entry name" value="TIR_dom"/>
</dbReference>
<name>A0A7L4ZIS4_9FLAO</name>
<feature type="domain" description="TIR" evidence="1">
    <location>
        <begin position="5"/>
        <end position="145"/>
    </location>
</feature>
<reference evidence="2 3" key="1">
    <citation type="journal article" date="2013" name="Int. J. Syst. Evol. Microbiol.">
        <title>Kordia antarctica sp. nov., isolated from Antarctic seawater.</title>
        <authorList>
            <person name="Baek K."/>
            <person name="Choi A."/>
            <person name="Kang I."/>
            <person name="Lee K."/>
            <person name="Cho J.C."/>
        </authorList>
    </citation>
    <scope>NUCLEOTIDE SEQUENCE [LARGE SCALE GENOMIC DNA]</scope>
    <source>
        <strain evidence="2 3">IMCC3317</strain>
    </source>
</reference>
<evidence type="ECO:0000313" key="2">
    <source>
        <dbReference type="EMBL" id="QHI36430.1"/>
    </source>
</evidence>
<proteinExistence type="predicted"/>
<dbReference type="InterPro" id="IPR035897">
    <property type="entry name" value="Toll_tir_struct_dom_sf"/>
</dbReference>
<keyword evidence="3" id="KW-1185">Reference proteome</keyword>
<dbReference type="RefSeq" id="WP_160129136.1">
    <property type="nucleotide sequence ID" value="NZ_CP019288.1"/>
</dbReference>
<dbReference type="Pfam" id="PF13676">
    <property type="entry name" value="TIR_2"/>
    <property type="match status" value="1"/>
</dbReference>
<dbReference type="PROSITE" id="PS50104">
    <property type="entry name" value="TIR"/>
    <property type="match status" value="1"/>
</dbReference>
<dbReference type="GO" id="GO:0007165">
    <property type="term" value="P:signal transduction"/>
    <property type="evidence" value="ECO:0007669"/>
    <property type="project" value="InterPro"/>
</dbReference>
<accession>A0A7L4ZIS4</accession>
<dbReference type="AlphaFoldDB" id="A0A7L4ZIS4"/>
<dbReference type="KEGG" id="kan:IMCC3317_17930"/>
<evidence type="ECO:0000259" key="1">
    <source>
        <dbReference type="PROSITE" id="PS50104"/>
    </source>
</evidence>
<dbReference type="Proteomes" id="UP000464657">
    <property type="component" value="Chromosome"/>
</dbReference>
<evidence type="ECO:0000313" key="3">
    <source>
        <dbReference type="Proteomes" id="UP000464657"/>
    </source>
</evidence>
<dbReference type="EMBL" id="CP019288">
    <property type="protein sequence ID" value="QHI36430.1"/>
    <property type="molecule type" value="Genomic_DNA"/>
</dbReference>
<protein>
    <recommendedName>
        <fullName evidence="1">TIR domain-containing protein</fullName>
    </recommendedName>
</protein>
<dbReference type="SUPFAM" id="SSF52200">
    <property type="entry name" value="Toll/Interleukin receptor TIR domain"/>
    <property type="match status" value="1"/>
</dbReference>
<sequence>MAEKYKHDVAISFARADRNIALSIYLALKLKAPEMIRYYYPERQEVMLGRKLKDELQEIYRHDSKCVVIVVSKNYIDPENEFVQAEIEAFIPRYMMEKSAYLIPIMIDETLITEVHKELKGITKFPWEYNPEHLAQQIKEIVYAYQDYENSSKNKSTDDNDNETLTVKGNTFKGDAMFGNNNTINKNNSK</sequence>